<gene>
    <name evidence="1" type="ORF">SAMN06265221_11445</name>
</gene>
<keyword evidence="2" id="KW-1185">Reference proteome</keyword>
<sequence>MLRRKNYFLEHRVQIGLLTGDTPTRSRGFPVTPDLPRVGILPKDMIGMGVPFTAMSTFVPLPH</sequence>
<dbReference type="Proteomes" id="UP000319014">
    <property type="component" value="Unassembled WGS sequence"/>
</dbReference>
<evidence type="ECO:0000313" key="2">
    <source>
        <dbReference type="Proteomes" id="UP000319014"/>
    </source>
</evidence>
<dbReference type="EMBL" id="FXTK01000014">
    <property type="protein sequence ID" value="SMO85486.1"/>
    <property type="molecule type" value="Genomic_DNA"/>
</dbReference>
<protein>
    <submittedName>
        <fullName evidence="1">Uncharacterized protein</fullName>
    </submittedName>
</protein>
<organism evidence="1 2">
    <name type="scientific">Paracoccus laeviglucosivorans</name>
    <dbReference type="NCBI Taxonomy" id="1197861"/>
    <lineage>
        <taxon>Bacteria</taxon>
        <taxon>Pseudomonadati</taxon>
        <taxon>Pseudomonadota</taxon>
        <taxon>Alphaproteobacteria</taxon>
        <taxon>Rhodobacterales</taxon>
        <taxon>Paracoccaceae</taxon>
        <taxon>Paracoccus</taxon>
    </lineage>
</organism>
<accession>A0A521ENI4</accession>
<name>A0A521ENI4_9RHOB</name>
<reference evidence="1 2" key="1">
    <citation type="submission" date="2017-05" db="EMBL/GenBank/DDBJ databases">
        <authorList>
            <person name="Varghese N."/>
            <person name="Submissions S."/>
        </authorList>
    </citation>
    <scope>NUCLEOTIDE SEQUENCE [LARGE SCALE GENOMIC DNA]</scope>
    <source>
        <strain evidence="1 2">DSM 100094</strain>
    </source>
</reference>
<proteinExistence type="predicted"/>
<evidence type="ECO:0000313" key="1">
    <source>
        <dbReference type="EMBL" id="SMO85486.1"/>
    </source>
</evidence>
<dbReference type="RefSeq" id="WP_185958682.1">
    <property type="nucleotide sequence ID" value="NZ_FXTK01000014.1"/>
</dbReference>
<dbReference type="AlphaFoldDB" id="A0A521ENI4"/>